<evidence type="ECO:0000259" key="3">
    <source>
        <dbReference type="Pfam" id="PF07859"/>
    </source>
</evidence>
<evidence type="ECO:0000256" key="1">
    <source>
        <dbReference type="ARBA" id="ARBA00010515"/>
    </source>
</evidence>
<dbReference type="InterPro" id="IPR029058">
    <property type="entry name" value="AB_hydrolase_fold"/>
</dbReference>
<dbReference type="PANTHER" id="PTHR23024">
    <property type="entry name" value="ARYLACETAMIDE DEACETYLASE"/>
    <property type="match status" value="1"/>
</dbReference>
<dbReference type="SUPFAM" id="SSF53474">
    <property type="entry name" value="alpha/beta-Hydrolases"/>
    <property type="match status" value="1"/>
</dbReference>
<evidence type="ECO:0000256" key="2">
    <source>
        <dbReference type="PROSITE-ProRule" id="PRU10038"/>
    </source>
</evidence>
<evidence type="ECO:0000313" key="5">
    <source>
        <dbReference type="RefSeq" id="XP_021827260.1"/>
    </source>
</evidence>
<name>A0A6P5TJR0_PRUAV</name>
<accession>A0A6P5TJR0</accession>
<dbReference type="Pfam" id="PF07859">
    <property type="entry name" value="Abhydrolase_3"/>
    <property type="match status" value="1"/>
</dbReference>
<comment type="similarity">
    <text evidence="1">Belongs to the 'GDXG' lipolytic enzyme family.</text>
</comment>
<dbReference type="InterPro" id="IPR050466">
    <property type="entry name" value="Carboxylest/Gibb_receptor"/>
</dbReference>
<dbReference type="PROSITE" id="PS01174">
    <property type="entry name" value="LIPASE_GDXG_SER"/>
    <property type="match status" value="1"/>
</dbReference>
<dbReference type="InterPro" id="IPR033140">
    <property type="entry name" value="Lipase_GDXG_put_SER_AS"/>
</dbReference>
<dbReference type="Gene3D" id="3.40.50.1820">
    <property type="entry name" value="alpha/beta hydrolase"/>
    <property type="match status" value="1"/>
</dbReference>
<reference evidence="5" key="1">
    <citation type="submission" date="2025-08" db="UniProtKB">
        <authorList>
            <consortium name="RefSeq"/>
        </authorList>
    </citation>
    <scope>IDENTIFICATION</scope>
</reference>
<dbReference type="InterPro" id="IPR013094">
    <property type="entry name" value="AB_hydrolase_3"/>
</dbReference>
<sequence>MERSMATCCVLTPSLWPKPKSPTCIGNLKLNLPSSLFTHLSLPHRKSCNIRLYSSSSTSMDTSLSNEVAKDFSPFLKIYKDGRVERLSGIDIVPTSLDPQTGVESKDAVISPDTGVSARLYIPKTKITTNPTKLPLLVYFHGGGFCMGSPFCAYYHSYLTSLVAETNVVAVSVDYRKAPENPLPLGLDDSWAALNWVQSHFEGQGPEEWLNSYADFERVFFAGDSAGANIAHHMALRLGHEGLVGVKLKGIALVHPYFWGSEPIEGETHVVEARARAEGIWRFACPSTSGADDPLINPGKDPKLAKLGADRVLVCVAEQDVLRQRGWYYSELLKKSEWGGAVEVVEAKEEDHVFHLNNPTGENAVALLKKIASFINQDI</sequence>
<evidence type="ECO:0000313" key="4">
    <source>
        <dbReference type="Proteomes" id="UP000515124"/>
    </source>
</evidence>
<dbReference type="KEGG" id="pavi:110767902"/>
<dbReference type="AlphaFoldDB" id="A0A6P5TJR0"/>
<gene>
    <name evidence="5" type="primary">LOC110767902</name>
</gene>
<proteinExistence type="inferred from homology"/>
<keyword evidence="4" id="KW-1185">Reference proteome</keyword>
<organism evidence="4 5">
    <name type="scientific">Prunus avium</name>
    <name type="common">Cherry</name>
    <name type="synonym">Cerasus avium</name>
    <dbReference type="NCBI Taxonomy" id="42229"/>
    <lineage>
        <taxon>Eukaryota</taxon>
        <taxon>Viridiplantae</taxon>
        <taxon>Streptophyta</taxon>
        <taxon>Embryophyta</taxon>
        <taxon>Tracheophyta</taxon>
        <taxon>Spermatophyta</taxon>
        <taxon>Magnoliopsida</taxon>
        <taxon>eudicotyledons</taxon>
        <taxon>Gunneridae</taxon>
        <taxon>Pentapetalae</taxon>
        <taxon>rosids</taxon>
        <taxon>fabids</taxon>
        <taxon>Rosales</taxon>
        <taxon>Rosaceae</taxon>
        <taxon>Amygdaloideae</taxon>
        <taxon>Amygdaleae</taxon>
        <taxon>Prunus</taxon>
    </lineage>
</organism>
<feature type="active site" evidence="2">
    <location>
        <position position="225"/>
    </location>
</feature>
<dbReference type="PANTHER" id="PTHR23024:SF582">
    <property type="entry name" value="CARBOXYLESTERASE 12-RELATED"/>
    <property type="match status" value="1"/>
</dbReference>
<dbReference type="GeneID" id="110767902"/>
<dbReference type="GO" id="GO:0016787">
    <property type="term" value="F:hydrolase activity"/>
    <property type="evidence" value="ECO:0007669"/>
    <property type="project" value="InterPro"/>
</dbReference>
<dbReference type="Proteomes" id="UP000515124">
    <property type="component" value="Unplaced"/>
</dbReference>
<dbReference type="RefSeq" id="XP_021827260.1">
    <property type="nucleotide sequence ID" value="XM_021971568.1"/>
</dbReference>
<feature type="domain" description="Alpha/beta hydrolase fold-3" evidence="3">
    <location>
        <begin position="137"/>
        <end position="355"/>
    </location>
</feature>
<protein>
    <submittedName>
        <fullName evidence="5">Probable carboxylesterase 12</fullName>
    </submittedName>
</protein>